<dbReference type="Proteomes" id="UP000649617">
    <property type="component" value="Unassembled WGS sequence"/>
</dbReference>
<gene>
    <name evidence="7" type="primary">tdh</name>
    <name evidence="7" type="ORF">SPIL2461_LOCUS9443</name>
</gene>
<evidence type="ECO:0000256" key="1">
    <source>
        <dbReference type="ARBA" id="ARBA00001947"/>
    </source>
</evidence>
<dbReference type="PANTHER" id="PTHR43350:SF19">
    <property type="entry name" value="D-GULOSIDE 3-DEHYDROGENASE"/>
    <property type="match status" value="1"/>
</dbReference>
<dbReference type="InterPro" id="IPR029063">
    <property type="entry name" value="SAM-dependent_MTases_sf"/>
</dbReference>
<comment type="caution">
    <text evidence="7">The sequence shown here is derived from an EMBL/GenBank/DDBJ whole genome shotgun (WGS) entry which is preliminary data.</text>
</comment>
<dbReference type="GO" id="GO:0046872">
    <property type="term" value="F:metal ion binding"/>
    <property type="evidence" value="ECO:0007669"/>
    <property type="project" value="UniProtKB-KW"/>
</dbReference>
<dbReference type="PANTHER" id="PTHR43350">
    <property type="entry name" value="NAD-DEPENDENT ALCOHOL DEHYDROGENASE"/>
    <property type="match status" value="1"/>
</dbReference>
<organism evidence="7 8">
    <name type="scientific">Symbiodinium pilosum</name>
    <name type="common">Dinoflagellate</name>
    <dbReference type="NCBI Taxonomy" id="2952"/>
    <lineage>
        <taxon>Eukaryota</taxon>
        <taxon>Sar</taxon>
        <taxon>Alveolata</taxon>
        <taxon>Dinophyceae</taxon>
        <taxon>Suessiales</taxon>
        <taxon>Symbiodiniaceae</taxon>
        <taxon>Symbiodinium</taxon>
    </lineage>
</organism>
<dbReference type="SUPFAM" id="SSF56784">
    <property type="entry name" value="HAD-like"/>
    <property type="match status" value="1"/>
</dbReference>
<dbReference type="Pfam" id="PF00702">
    <property type="entry name" value="Hydrolase"/>
    <property type="match status" value="1"/>
</dbReference>
<dbReference type="Gene3D" id="3.40.50.720">
    <property type="entry name" value="NAD(P)-binding Rossmann-like Domain"/>
    <property type="match status" value="1"/>
</dbReference>
<evidence type="ECO:0000313" key="8">
    <source>
        <dbReference type="Proteomes" id="UP000649617"/>
    </source>
</evidence>
<keyword evidence="3" id="KW-0479">Metal-binding</keyword>
<evidence type="ECO:0000313" key="7">
    <source>
        <dbReference type="EMBL" id="CAE7385944.1"/>
    </source>
</evidence>
<protein>
    <submittedName>
        <fullName evidence="7">Tdh protein</fullName>
    </submittedName>
</protein>
<evidence type="ECO:0000256" key="2">
    <source>
        <dbReference type="ARBA" id="ARBA00008072"/>
    </source>
</evidence>
<dbReference type="AlphaFoldDB" id="A0A812Q0F4"/>
<name>A0A812Q0F4_SYMPI</name>
<comment type="similarity">
    <text evidence="2">Belongs to the zinc-containing alcohol dehydrogenase family.</text>
</comment>
<reference evidence="7" key="1">
    <citation type="submission" date="2021-02" db="EMBL/GenBank/DDBJ databases">
        <authorList>
            <person name="Dougan E. K."/>
            <person name="Rhodes N."/>
            <person name="Thang M."/>
            <person name="Chan C."/>
        </authorList>
    </citation>
    <scope>NUCLEOTIDE SEQUENCE</scope>
</reference>
<dbReference type="InterPro" id="IPR036291">
    <property type="entry name" value="NAD(P)-bd_dom_sf"/>
</dbReference>
<dbReference type="Pfam" id="PF03721">
    <property type="entry name" value="UDPG_MGDP_dh_N"/>
    <property type="match status" value="1"/>
</dbReference>
<dbReference type="InterPro" id="IPR001732">
    <property type="entry name" value="UDP-Glc/GDP-Man_DH_N"/>
</dbReference>
<dbReference type="CDD" id="cd08255">
    <property type="entry name" value="2-desacetyl-2-hydroxyethyl_bacteriochlorophyllide_like"/>
    <property type="match status" value="1"/>
</dbReference>
<dbReference type="InterPro" id="IPR036412">
    <property type="entry name" value="HAD-like_sf"/>
</dbReference>
<keyword evidence="4" id="KW-0862">Zinc</keyword>
<accession>A0A812Q0F4</accession>
<sequence length="766" mass="83734">MILDMDGVLYKNSGVENDIVKQLGKATELLGLEPEAHQRLFQSYGSTVQGLLREGHLSGEAMQDFYSKVYDGVNLEALRPDPLMALQLQQLRADNVNLWLATNSPRSFVDRVLKALQIDGDLLRIVCPSPENGWVNKPDARFFETLPRTSNARFFDDSFGHVRAAVAAGLPAAHVKRSDDVMTLVADALLVVPSCWRLSKSHYLQAKERADLRALAGDVQARLAVELASRGRQISVLDLGAGTLSMLSVILQALPEGCRVKYTAVDRDEVLLKQAAVERSSESDAIEALETVPPQTLIVGFLAANLQDAGALLYFPIHYAGVTVFQSTRDVEMELLTRDYNRSLECRGQVTNVTSFYKTLGETIATGASPWILDSKVGPDLMKQLISFMAVNALGFHGHTEVAKAVAALQGPDDLAEDVVLKVENVDYLGQVPDASHVAPQRLVVEFSGPGKVHLAARCFQYQGSRSWCLVLELWLRISAGTERRMLMHGPGLEPLDVAHAYGQTSWPFRYGYCIVGIVLDSESADRSPGDRVFCFHPHASHAVVRLPAIKEIPSDISDEDAVFFANMETACALCQDAAPVIGESIAIFGAGTVGALTAAVLAHHGHAVTVFDTRAERVTALQQRFPTVCSEGDDFDICIEVSGSQDALASAIQLCRRGGTVVLGSLYEESVTSLPLGLRFHRSEISMKASQVSRIPAQLSTRWDKERRSSLAWSFIRELRPKEWIDLTFVPVSTAPAVYQELIGSGKVGGSDSSPQQRIFTYNDK</sequence>
<dbReference type="SUPFAM" id="SSF50129">
    <property type="entry name" value="GroES-like"/>
    <property type="match status" value="1"/>
</dbReference>
<dbReference type="Gene3D" id="3.40.50.1000">
    <property type="entry name" value="HAD superfamily/HAD-like"/>
    <property type="match status" value="1"/>
</dbReference>
<dbReference type="Gene3D" id="3.90.180.10">
    <property type="entry name" value="Medium-chain alcohol dehydrogenases, catalytic domain"/>
    <property type="match status" value="1"/>
</dbReference>
<evidence type="ECO:0000256" key="5">
    <source>
        <dbReference type="ARBA" id="ARBA00023002"/>
    </source>
</evidence>
<comment type="cofactor">
    <cofactor evidence="1">
        <name>Zn(2+)</name>
        <dbReference type="ChEBI" id="CHEBI:29105"/>
    </cofactor>
</comment>
<proteinExistence type="inferred from homology"/>
<evidence type="ECO:0000256" key="3">
    <source>
        <dbReference type="ARBA" id="ARBA00022723"/>
    </source>
</evidence>
<keyword evidence="5" id="KW-0560">Oxidoreductase</keyword>
<dbReference type="SUPFAM" id="SSF51735">
    <property type="entry name" value="NAD(P)-binding Rossmann-fold domains"/>
    <property type="match status" value="1"/>
</dbReference>
<feature type="domain" description="UDP-glucose/GDP-mannose dehydrogenase N-terminal" evidence="6">
    <location>
        <begin position="585"/>
        <end position="625"/>
    </location>
</feature>
<dbReference type="GO" id="GO:0016616">
    <property type="term" value="F:oxidoreductase activity, acting on the CH-OH group of donors, NAD or NADP as acceptor"/>
    <property type="evidence" value="ECO:0007669"/>
    <property type="project" value="InterPro"/>
</dbReference>
<dbReference type="InterPro" id="IPR023214">
    <property type="entry name" value="HAD_sf"/>
</dbReference>
<keyword evidence="8" id="KW-1185">Reference proteome</keyword>
<dbReference type="InterPro" id="IPR011032">
    <property type="entry name" value="GroES-like_sf"/>
</dbReference>
<evidence type="ECO:0000256" key="4">
    <source>
        <dbReference type="ARBA" id="ARBA00022833"/>
    </source>
</evidence>
<evidence type="ECO:0000259" key="6">
    <source>
        <dbReference type="Pfam" id="PF03721"/>
    </source>
</evidence>
<dbReference type="OrthoDB" id="1879366at2759"/>
<dbReference type="GO" id="GO:0051287">
    <property type="term" value="F:NAD binding"/>
    <property type="evidence" value="ECO:0007669"/>
    <property type="project" value="InterPro"/>
</dbReference>
<dbReference type="SUPFAM" id="SSF53335">
    <property type="entry name" value="S-adenosyl-L-methionine-dependent methyltransferases"/>
    <property type="match status" value="1"/>
</dbReference>
<dbReference type="EMBL" id="CAJNIZ010016446">
    <property type="protein sequence ID" value="CAE7385944.1"/>
    <property type="molecule type" value="Genomic_DNA"/>
</dbReference>